<evidence type="ECO:0000313" key="2">
    <source>
        <dbReference type="Proteomes" id="UP000184342"/>
    </source>
</evidence>
<keyword evidence="2" id="KW-1185">Reference proteome</keyword>
<dbReference type="InterPro" id="IPR009660">
    <property type="entry name" value="Phage_A500_Gp15"/>
</dbReference>
<accession>A0A1M6B1I0</accession>
<organism evidence="1 2">
    <name type="scientific">Parasporobacterium paucivorans DSM 15970</name>
    <dbReference type="NCBI Taxonomy" id="1122934"/>
    <lineage>
        <taxon>Bacteria</taxon>
        <taxon>Bacillati</taxon>
        <taxon>Bacillota</taxon>
        <taxon>Clostridia</taxon>
        <taxon>Lachnospirales</taxon>
        <taxon>Lachnospiraceae</taxon>
        <taxon>Parasporobacterium</taxon>
    </lineage>
</organism>
<dbReference type="AlphaFoldDB" id="A0A1M6B1I0"/>
<dbReference type="RefSeq" id="WP_073992539.1">
    <property type="nucleotide sequence ID" value="NZ_FQYT01000003.1"/>
</dbReference>
<dbReference type="Pfam" id="PF06854">
    <property type="entry name" value="Phage_Gp15"/>
    <property type="match status" value="1"/>
</dbReference>
<dbReference type="OrthoDB" id="1758052at2"/>
<reference evidence="1 2" key="1">
    <citation type="submission" date="2016-11" db="EMBL/GenBank/DDBJ databases">
        <authorList>
            <person name="Jaros S."/>
            <person name="Januszkiewicz K."/>
            <person name="Wedrychowicz H."/>
        </authorList>
    </citation>
    <scope>NUCLEOTIDE SEQUENCE [LARGE SCALE GENOMIC DNA]</scope>
    <source>
        <strain evidence="1 2">DSM 15970</strain>
    </source>
</reference>
<dbReference type="Proteomes" id="UP000184342">
    <property type="component" value="Unassembled WGS sequence"/>
</dbReference>
<evidence type="ECO:0000313" key="1">
    <source>
        <dbReference type="EMBL" id="SHI42579.1"/>
    </source>
</evidence>
<sequence length="205" mass="23785">MNILIDALPESVMVKDAGYPVEYGFRAFILIEMCIFDRKLTEQEKTANALNIFFKGDIPHDIPEAIETLLWFYRCGNEAENSADKPTKKTVRRCYDFEQDAAFFYAAFLTQYGIDLNQIPGNDLHWWKFKAMFDGLSEEHKLCKIMGYRSIDTAGMSKAQKKFYSDMKKQYAIDSEIKVDSKLALAKRDRMMLDYVQKRFKGVSA</sequence>
<name>A0A1M6B1I0_9FIRM</name>
<proteinExistence type="predicted"/>
<dbReference type="STRING" id="1122934.SAMN02745691_00235"/>
<dbReference type="EMBL" id="FQYT01000003">
    <property type="protein sequence ID" value="SHI42579.1"/>
    <property type="molecule type" value="Genomic_DNA"/>
</dbReference>
<protein>
    <submittedName>
        <fullName evidence="1">Bacteriophage Gp15 protein</fullName>
    </submittedName>
</protein>
<gene>
    <name evidence="1" type="ORF">SAMN02745691_00235</name>
</gene>